<evidence type="ECO:0000313" key="3">
    <source>
        <dbReference type="Proteomes" id="UP000305887"/>
    </source>
</evidence>
<feature type="region of interest" description="Disordered" evidence="1">
    <location>
        <begin position="1"/>
        <end position="21"/>
    </location>
</feature>
<dbReference type="Proteomes" id="UP000305887">
    <property type="component" value="Unassembled WGS sequence"/>
</dbReference>
<evidence type="ECO:0000256" key="1">
    <source>
        <dbReference type="SAM" id="MobiDB-lite"/>
    </source>
</evidence>
<accession>A0A5C4MK44</accession>
<protein>
    <submittedName>
        <fullName evidence="2">Uncharacterized protein</fullName>
    </submittedName>
</protein>
<feature type="region of interest" description="Disordered" evidence="1">
    <location>
        <begin position="47"/>
        <end position="85"/>
    </location>
</feature>
<dbReference type="EMBL" id="VDFU01000077">
    <property type="protein sequence ID" value="TNC43080.1"/>
    <property type="molecule type" value="Genomic_DNA"/>
</dbReference>
<sequence>MSPGSALQGRYAPPRSSAPERATFVALPRRPPRSSLLSCATTRLLRPRPEPATYIPPEGDVTGPSQTEAPEDPRACPGAFCAGTE</sequence>
<evidence type="ECO:0000313" key="2">
    <source>
        <dbReference type="EMBL" id="TNC43080.1"/>
    </source>
</evidence>
<dbReference type="AlphaFoldDB" id="A0A5C4MK44"/>
<name>A0A5C4MK44_9RHOB</name>
<reference evidence="2 3" key="1">
    <citation type="submission" date="2019-06" db="EMBL/GenBank/DDBJ databases">
        <title>YIM 131921 draft genome.</title>
        <authorList>
            <person name="Jiang L."/>
        </authorList>
    </citation>
    <scope>NUCLEOTIDE SEQUENCE [LARGE SCALE GENOMIC DNA]</scope>
    <source>
        <strain evidence="2 3">YIM 131921</strain>
    </source>
</reference>
<comment type="caution">
    <text evidence="2">The sequence shown here is derived from an EMBL/GenBank/DDBJ whole genome shotgun (WGS) entry which is preliminary data.</text>
</comment>
<organism evidence="2 3">
    <name type="scientific">Rubellimicrobium rubrum</name>
    <dbReference type="NCBI Taxonomy" id="2585369"/>
    <lineage>
        <taxon>Bacteria</taxon>
        <taxon>Pseudomonadati</taxon>
        <taxon>Pseudomonadota</taxon>
        <taxon>Alphaproteobacteria</taxon>
        <taxon>Rhodobacterales</taxon>
        <taxon>Roseobacteraceae</taxon>
        <taxon>Rubellimicrobium</taxon>
    </lineage>
</organism>
<proteinExistence type="predicted"/>
<keyword evidence="3" id="KW-1185">Reference proteome</keyword>
<gene>
    <name evidence="2" type="ORF">FHG66_21200</name>
</gene>